<evidence type="ECO:0000256" key="1">
    <source>
        <dbReference type="SAM" id="MobiDB-lite"/>
    </source>
</evidence>
<evidence type="ECO:0000313" key="3">
    <source>
        <dbReference type="EMBL" id="GAA4237258.1"/>
    </source>
</evidence>
<dbReference type="RefSeq" id="WP_344900485.1">
    <property type="nucleotide sequence ID" value="NZ_BAABAS010000016.1"/>
</dbReference>
<dbReference type="Pfam" id="PF13304">
    <property type="entry name" value="AAA_21"/>
    <property type="match status" value="1"/>
</dbReference>
<feature type="region of interest" description="Disordered" evidence="1">
    <location>
        <begin position="61"/>
        <end position="81"/>
    </location>
</feature>
<proteinExistence type="predicted"/>
<comment type="caution">
    <text evidence="3">The sequence shown here is derived from an EMBL/GenBank/DDBJ whole genome shotgun (WGS) entry which is preliminary data.</text>
</comment>
<evidence type="ECO:0000313" key="4">
    <source>
        <dbReference type="Proteomes" id="UP001501710"/>
    </source>
</evidence>
<organism evidence="3 4">
    <name type="scientific">Actinomadura meridiana</name>
    <dbReference type="NCBI Taxonomy" id="559626"/>
    <lineage>
        <taxon>Bacteria</taxon>
        <taxon>Bacillati</taxon>
        <taxon>Actinomycetota</taxon>
        <taxon>Actinomycetes</taxon>
        <taxon>Streptosporangiales</taxon>
        <taxon>Thermomonosporaceae</taxon>
        <taxon>Actinomadura</taxon>
    </lineage>
</organism>
<dbReference type="InterPro" id="IPR027417">
    <property type="entry name" value="P-loop_NTPase"/>
</dbReference>
<dbReference type="PANTHER" id="PTHR43581:SF2">
    <property type="entry name" value="EXCINUCLEASE ATPASE SUBUNIT"/>
    <property type="match status" value="1"/>
</dbReference>
<keyword evidence="4" id="KW-1185">Reference proteome</keyword>
<dbReference type="Proteomes" id="UP001501710">
    <property type="component" value="Unassembled WGS sequence"/>
</dbReference>
<dbReference type="SUPFAM" id="SSF52540">
    <property type="entry name" value="P-loop containing nucleoside triphosphate hydrolases"/>
    <property type="match status" value="1"/>
</dbReference>
<dbReference type="Gene3D" id="3.40.50.300">
    <property type="entry name" value="P-loop containing nucleotide triphosphate hydrolases"/>
    <property type="match status" value="1"/>
</dbReference>
<name>A0ABP8CCD2_9ACTN</name>
<feature type="domain" description="ATPase AAA-type core" evidence="2">
    <location>
        <begin position="187"/>
        <end position="275"/>
    </location>
</feature>
<protein>
    <submittedName>
        <fullName evidence="3">AAA family ATPase</fullName>
    </submittedName>
</protein>
<dbReference type="InterPro" id="IPR051396">
    <property type="entry name" value="Bact_Antivir_Def_Nuclease"/>
</dbReference>
<reference evidence="4" key="1">
    <citation type="journal article" date="2019" name="Int. J. Syst. Evol. Microbiol.">
        <title>The Global Catalogue of Microorganisms (GCM) 10K type strain sequencing project: providing services to taxonomists for standard genome sequencing and annotation.</title>
        <authorList>
            <consortium name="The Broad Institute Genomics Platform"/>
            <consortium name="The Broad Institute Genome Sequencing Center for Infectious Disease"/>
            <person name="Wu L."/>
            <person name="Ma J."/>
        </authorList>
    </citation>
    <scope>NUCLEOTIDE SEQUENCE [LARGE SCALE GENOMIC DNA]</scope>
    <source>
        <strain evidence="4">JCM 17440</strain>
    </source>
</reference>
<dbReference type="PANTHER" id="PTHR43581">
    <property type="entry name" value="ATP/GTP PHOSPHATASE"/>
    <property type="match status" value="1"/>
</dbReference>
<evidence type="ECO:0000259" key="2">
    <source>
        <dbReference type="Pfam" id="PF13304"/>
    </source>
</evidence>
<dbReference type="InterPro" id="IPR003959">
    <property type="entry name" value="ATPase_AAA_core"/>
</dbReference>
<gene>
    <name evidence="3" type="ORF">GCM10022254_48920</name>
</gene>
<accession>A0ABP8CCD2</accession>
<sequence length="381" mass="42042">MAGPYNARALMPSFDGWVTAGAAEGHVKAKIIFDPEWDSFTGKGRRPTDSFSVGLTWINEPSPEEPSRSVDLKGTGPTAKRGPWIDRPRGWFCAAYGPFRRLIGGSADAQRLMLASGPVSRLASLFNEDASLAESVSWLVDLHLRQLEQRPGAAELLTFVLSLLNDGLLPDGFQVLRVDSDGLWASRDDDVIPLREMSDGYRTVTALVLDLVRQLHQVHRAEAATAEALASTPGVVLIDEIDVHLHVSWQKKIGEWLKSHFPRIQFIVSSHSPYICQSADPGGLIRLPGLGEDVPPRVVDEDLFRRVVYGSGDDALLTDLFGVDSPYSGQAEELRRRLTSLERAVLHGRASEEETQEYERLRDRLTSSLTARVDEVAARIA</sequence>
<dbReference type="EMBL" id="BAABAS010000016">
    <property type="protein sequence ID" value="GAA4237258.1"/>
    <property type="molecule type" value="Genomic_DNA"/>
</dbReference>